<reference evidence="2" key="1">
    <citation type="submission" date="2022-06" db="EMBL/GenBank/DDBJ databases">
        <title>Uncovering the hologenomic basis of an extraordinary plant invasion.</title>
        <authorList>
            <person name="Bieker V.C."/>
            <person name="Martin M.D."/>
            <person name="Gilbert T."/>
            <person name="Hodgins K."/>
            <person name="Battlay P."/>
            <person name="Petersen B."/>
            <person name="Wilson J."/>
        </authorList>
    </citation>
    <scope>NUCLEOTIDE SEQUENCE</scope>
    <source>
        <strain evidence="2">AA19_3_7</strain>
        <tissue evidence="2">Leaf</tissue>
    </source>
</reference>
<gene>
    <name evidence="2" type="ORF">M8C21_000886</name>
</gene>
<dbReference type="AlphaFoldDB" id="A0AAD5CBE4"/>
<name>A0AAD5CBE4_AMBAR</name>
<feature type="compositionally biased region" description="Polar residues" evidence="1">
    <location>
        <begin position="53"/>
        <end position="64"/>
    </location>
</feature>
<comment type="caution">
    <text evidence="2">The sequence shown here is derived from an EMBL/GenBank/DDBJ whole genome shotgun (WGS) entry which is preliminary data.</text>
</comment>
<evidence type="ECO:0000313" key="3">
    <source>
        <dbReference type="Proteomes" id="UP001206925"/>
    </source>
</evidence>
<feature type="region of interest" description="Disordered" evidence="1">
    <location>
        <begin position="52"/>
        <end position="75"/>
    </location>
</feature>
<dbReference type="EMBL" id="JAMZMK010008792">
    <property type="protein sequence ID" value="KAI7738577.1"/>
    <property type="molecule type" value="Genomic_DNA"/>
</dbReference>
<feature type="region of interest" description="Disordered" evidence="1">
    <location>
        <begin position="182"/>
        <end position="206"/>
    </location>
</feature>
<accession>A0AAD5CBE4</accession>
<organism evidence="2 3">
    <name type="scientific">Ambrosia artemisiifolia</name>
    <name type="common">Common ragweed</name>
    <dbReference type="NCBI Taxonomy" id="4212"/>
    <lineage>
        <taxon>Eukaryota</taxon>
        <taxon>Viridiplantae</taxon>
        <taxon>Streptophyta</taxon>
        <taxon>Embryophyta</taxon>
        <taxon>Tracheophyta</taxon>
        <taxon>Spermatophyta</taxon>
        <taxon>Magnoliopsida</taxon>
        <taxon>eudicotyledons</taxon>
        <taxon>Gunneridae</taxon>
        <taxon>Pentapetalae</taxon>
        <taxon>asterids</taxon>
        <taxon>campanulids</taxon>
        <taxon>Asterales</taxon>
        <taxon>Asteraceae</taxon>
        <taxon>Asteroideae</taxon>
        <taxon>Heliantheae alliance</taxon>
        <taxon>Heliantheae</taxon>
        <taxon>Ambrosia</taxon>
    </lineage>
</organism>
<proteinExistence type="predicted"/>
<evidence type="ECO:0000256" key="1">
    <source>
        <dbReference type="SAM" id="MobiDB-lite"/>
    </source>
</evidence>
<feature type="compositionally biased region" description="Basic and acidic residues" evidence="1">
    <location>
        <begin position="182"/>
        <end position="192"/>
    </location>
</feature>
<sequence length="428" mass="45192">MVIGTRSCKRQHVELSPAGALVCLPYDVQANTIDVGSSTPVLKAIKKLKRTLKSTQTPRETMSVTARRRPPNGKDGCVGENIELALRVAREKLAEFKLVKLGVEKILSSLSSKHPNNMRVVALTDDYKKSLSFAREDAGETSKTLDTPSKRMMDVVPELGECYGIVAMSNVAVDVQEGHVESADVDSHEIPLGRDASGDDDVLSDSSEDNDWLFTRVGAVGQGSGGHPENDPTVGASGVPVTGILSNTSAGVIKQSDPIQGDTASNISPSKNVAMNIGVETTKNESAVPTSLGLGFKQALVHVVQWCGEMQSTLAGAMGAHRKKLGLACTIWKPDAGVKDDQTTAPSQSSFTLGLTQDIVPNCGAGAVGCVEDQFTSRAGKKYNEGMAGDLVVNMPNDVAGEKLSGDQMLRIMVRGALLATKILSPHA</sequence>
<keyword evidence="3" id="KW-1185">Reference proteome</keyword>
<protein>
    <submittedName>
        <fullName evidence="2">Uncharacterized protein</fullName>
    </submittedName>
</protein>
<evidence type="ECO:0000313" key="2">
    <source>
        <dbReference type="EMBL" id="KAI7738577.1"/>
    </source>
</evidence>
<dbReference type="Proteomes" id="UP001206925">
    <property type="component" value="Unassembled WGS sequence"/>
</dbReference>